<dbReference type="NCBIfam" id="NF004051">
    <property type="entry name" value="PRK05571.1"/>
    <property type="match status" value="1"/>
</dbReference>
<organism evidence="3">
    <name type="scientific">Candidatus Caldatribacterium californiense</name>
    <dbReference type="NCBI Taxonomy" id="1454726"/>
    <lineage>
        <taxon>Bacteria</taxon>
        <taxon>Pseudomonadati</taxon>
        <taxon>Atribacterota</taxon>
        <taxon>Atribacteria</taxon>
        <taxon>Atribacterales</taxon>
        <taxon>Candidatus Caldatribacteriaceae</taxon>
        <taxon>Candidatus Caldatribacterium</taxon>
    </lineage>
</organism>
<reference evidence="3" key="1">
    <citation type="journal article" date="2020" name="mSystems">
        <title>Genome- and Community-Level Interaction Insights into Carbon Utilization and Element Cycling Functions of Hydrothermarchaeota in Hydrothermal Sediment.</title>
        <authorList>
            <person name="Zhou Z."/>
            <person name="Liu Y."/>
            <person name="Xu W."/>
            <person name="Pan J."/>
            <person name="Luo Z.H."/>
            <person name="Li M."/>
        </authorList>
    </citation>
    <scope>NUCLEOTIDE SEQUENCE [LARGE SCALE GENOMIC DNA]</scope>
    <source>
        <strain evidence="3">SpSt-747</strain>
    </source>
</reference>
<dbReference type="EMBL" id="DTFV01000121">
    <property type="protein sequence ID" value="HGI31317.1"/>
    <property type="molecule type" value="Genomic_DNA"/>
</dbReference>
<dbReference type="SUPFAM" id="SSF89623">
    <property type="entry name" value="Ribose/Galactose isomerase RpiB/AlsB"/>
    <property type="match status" value="1"/>
</dbReference>
<dbReference type="InterPro" id="IPR003500">
    <property type="entry name" value="RpiB_LacA_LacB"/>
</dbReference>
<dbReference type="NCBIfam" id="TIGR00689">
    <property type="entry name" value="rpiB_lacA_lacB"/>
    <property type="match status" value="1"/>
</dbReference>
<dbReference type="Pfam" id="PF02502">
    <property type="entry name" value="LacAB_rpiB"/>
    <property type="match status" value="1"/>
</dbReference>
<evidence type="ECO:0000313" key="3">
    <source>
        <dbReference type="EMBL" id="HGI31317.1"/>
    </source>
</evidence>
<proteinExistence type="inferred from homology"/>
<keyword evidence="2 3" id="KW-0413">Isomerase</keyword>
<dbReference type="GO" id="GO:0005975">
    <property type="term" value="P:carbohydrate metabolic process"/>
    <property type="evidence" value="ECO:0007669"/>
    <property type="project" value="InterPro"/>
</dbReference>
<evidence type="ECO:0000256" key="1">
    <source>
        <dbReference type="ARBA" id="ARBA00008754"/>
    </source>
</evidence>
<dbReference type="GO" id="GO:0004751">
    <property type="term" value="F:ribose-5-phosphate isomerase activity"/>
    <property type="evidence" value="ECO:0007669"/>
    <property type="project" value="UniProtKB-EC"/>
</dbReference>
<sequence>MPERSFSRVVQNVVGGLHALGTPPKTDPDPVNQKDHVVRVAIGSDHRGFEAKEILKRYLASLGYRVYDVGTFSGDQSVDYPDFAVKVAQKVASGECERGIMIDGMGIGSCMVCNKVRGIRAALCYDRDSVINSREHNNANVLTLGARHSPEELCELVKLWLETRFAGGRHWSRVNKIMAVERGHFGP</sequence>
<dbReference type="Gene3D" id="3.40.1400.10">
    <property type="entry name" value="Sugar-phosphate isomerase, RpiB/LacA/LacB"/>
    <property type="match status" value="1"/>
</dbReference>
<evidence type="ECO:0000256" key="2">
    <source>
        <dbReference type="ARBA" id="ARBA00023235"/>
    </source>
</evidence>
<dbReference type="AlphaFoldDB" id="A0A7V4DF09"/>
<dbReference type="PANTHER" id="PTHR30345">
    <property type="entry name" value="RIBOSE-5-PHOSPHATE ISOMERASE B"/>
    <property type="match status" value="1"/>
</dbReference>
<comment type="similarity">
    <text evidence="1">Belongs to the LacAB/RpiB family.</text>
</comment>
<protein>
    <submittedName>
        <fullName evidence="3">Ribose 5-phosphate isomerase B</fullName>
        <ecNumber evidence="3">5.3.1.6</ecNumber>
    </submittedName>
</protein>
<name>A0A7V4DF09_9BACT</name>
<gene>
    <name evidence="3" type="primary">rpiB</name>
    <name evidence="3" type="ORF">ENV30_08460</name>
</gene>
<dbReference type="NCBIfam" id="TIGR01120">
    <property type="entry name" value="rpiB"/>
    <property type="match status" value="1"/>
</dbReference>
<accession>A0A7V4DF09</accession>
<dbReference type="EC" id="5.3.1.6" evidence="3"/>
<dbReference type="PANTHER" id="PTHR30345:SF0">
    <property type="entry name" value="DNA DAMAGE-REPAIR_TOLERATION PROTEIN DRT102"/>
    <property type="match status" value="1"/>
</dbReference>
<dbReference type="InterPro" id="IPR036569">
    <property type="entry name" value="RpiB_LacA_LacB_sf"/>
</dbReference>
<dbReference type="InterPro" id="IPR004785">
    <property type="entry name" value="RpiB"/>
</dbReference>
<comment type="caution">
    <text evidence="3">The sequence shown here is derived from an EMBL/GenBank/DDBJ whole genome shotgun (WGS) entry which is preliminary data.</text>
</comment>